<keyword evidence="2" id="KW-1133">Transmembrane helix</keyword>
<dbReference type="Proteomes" id="UP000230161">
    <property type="component" value="Unassembled WGS sequence"/>
</dbReference>
<dbReference type="EMBL" id="PGFB01000001">
    <property type="protein sequence ID" value="PJJ65264.1"/>
    <property type="molecule type" value="Genomic_DNA"/>
</dbReference>
<gene>
    <name evidence="3" type="ORF">CLV54_0293</name>
</gene>
<name>A0A2M9C411_9MICO</name>
<keyword evidence="2" id="KW-0812">Transmembrane</keyword>
<accession>A0A2M9C411</accession>
<sequence>MSGIRWCGPGIRSHGRPSAASPTIAAMANGLWWLPSLVVFGVTAAIVAVIVLAVRARRRRGIGSGAREPDRLDRQANLMLVRADDAVTAGEEELGFALAQFGEQTTADFTVKLREARSELTEAFRLKQSLEDAVPDSDRERRERTKRIIALSESASARLDEQQRRFDGMRTRERHAPEALARLRAAISGVRSRLPDASAAVEALRRRYAAGALNSIDQNIDRATRFVQDAASNADAAAGRATATAPPSAGDLVGVGEERLRSAVSLLDAIVRLEESLAATARTLDELVAETRRELAEARALRDRHEVPEAGTELNAAIAHAETTLAAVTASTRMPDPVADVERLREANAALDTAFAEARSGQQRIENARAALDGAMRIARSQIQVARDVIGGNRGRVGADARTRLAEAERQLMLAEATADPVEALDTARRATRHANDAEALAHYDAGARF</sequence>
<feature type="transmembrane region" description="Helical" evidence="2">
    <location>
        <begin position="32"/>
        <end position="54"/>
    </location>
</feature>
<organism evidence="3 4">
    <name type="scientific">Compostimonas suwonensis</name>
    <dbReference type="NCBI Taxonomy" id="1048394"/>
    <lineage>
        <taxon>Bacteria</taxon>
        <taxon>Bacillati</taxon>
        <taxon>Actinomycetota</taxon>
        <taxon>Actinomycetes</taxon>
        <taxon>Micrococcales</taxon>
        <taxon>Microbacteriaceae</taxon>
        <taxon>Compostimonas</taxon>
    </lineage>
</organism>
<protein>
    <submittedName>
        <fullName evidence="3">Uncharacterized protein</fullName>
    </submittedName>
</protein>
<keyword evidence="1" id="KW-0175">Coiled coil</keyword>
<evidence type="ECO:0000256" key="1">
    <source>
        <dbReference type="SAM" id="Coils"/>
    </source>
</evidence>
<dbReference type="AlphaFoldDB" id="A0A2M9C411"/>
<proteinExistence type="predicted"/>
<evidence type="ECO:0000313" key="3">
    <source>
        <dbReference type="EMBL" id="PJJ65264.1"/>
    </source>
</evidence>
<comment type="caution">
    <text evidence="3">The sequence shown here is derived from an EMBL/GenBank/DDBJ whole genome shotgun (WGS) entry which is preliminary data.</text>
</comment>
<keyword evidence="2" id="KW-0472">Membrane</keyword>
<reference evidence="3 4" key="1">
    <citation type="submission" date="2017-11" db="EMBL/GenBank/DDBJ databases">
        <title>Genomic Encyclopedia of Archaeal and Bacterial Type Strains, Phase II (KMG-II): From Individual Species to Whole Genera.</title>
        <authorList>
            <person name="Goeker M."/>
        </authorList>
    </citation>
    <scope>NUCLEOTIDE SEQUENCE [LARGE SCALE GENOMIC DNA]</scope>
    <source>
        <strain evidence="3 4">DSM 25625</strain>
    </source>
</reference>
<evidence type="ECO:0000256" key="2">
    <source>
        <dbReference type="SAM" id="Phobius"/>
    </source>
</evidence>
<evidence type="ECO:0000313" key="4">
    <source>
        <dbReference type="Proteomes" id="UP000230161"/>
    </source>
</evidence>
<feature type="coiled-coil region" evidence="1">
    <location>
        <begin position="270"/>
        <end position="304"/>
    </location>
</feature>
<keyword evidence="4" id="KW-1185">Reference proteome</keyword>